<feature type="compositionally biased region" description="Low complexity" evidence="1">
    <location>
        <begin position="1"/>
        <end position="39"/>
    </location>
</feature>
<evidence type="ECO:0000313" key="3">
    <source>
        <dbReference type="Proteomes" id="UP000324091"/>
    </source>
</evidence>
<reference evidence="2 3" key="1">
    <citation type="submission" date="2019-04" db="EMBL/GenBank/DDBJ databases">
        <title>Chromosome genome assembly for Takifugu flavidus.</title>
        <authorList>
            <person name="Xiao S."/>
        </authorList>
    </citation>
    <scope>NUCLEOTIDE SEQUENCE [LARGE SCALE GENOMIC DNA]</scope>
    <source>
        <strain evidence="2">HTHZ2018</strain>
        <tissue evidence="2">Muscle</tissue>
    </source>
</reference>
<feature type="region of interest" description="Disordered" evidence="1">
    <location>
        <begin position="1"/>
        <end position="115"/>
    </location>
</feature>
<keyword evidence="3" id="KW-1185">Reference proteome</keyword>
<proteinExistence type="predicted"/>
<evidence type="ECO:0000256" key="1">
    <source>
        <dbReference type="SAM" id="MobiDB-lite"/>
    </source>
</evidence>
<accession>A0A5C6PR74</accession>
<dbReference type="AlphaFoldDB" id="A0A5C6PR74"/>
<dbReference type="Proteomes" id="UP000324091">
    <property type="component" value="Chromosome 1"/>
</dbReference>
<evidence type="ECO:0000313" key="2">
    <source>
        <dbReference type="EMBL" id="TWW82302.1"/>
    </source>
</evidence>
<organism evidence="2 3">
    <name type="scientific">Takifugu flavidus</name>
    <name type="common">sansaifugu</name>
    <dbReference type="NCBI Taxonomy" id="433684"/>
    <lineage>
        <taxon>Eukaryota</taxon>
        <taxon>Metazoa</taxon>
        <taxon>Chordata</taxon>
        <taxon>Craniata</taxon>
        <taxon>Vertebrata</taxon>
        <taxon>Euteleostomi</taxon>
        <taxon>Actinopterygii</taxon>
        <taxon>Neopterygii</taxon>
        <taxon>Teleostei</taxon>
        <taxon>Neoteleostei</taxon>
        <taxon>Acanthomorphata</taxon>
        <taxon>Eupercaria</taxon>
        <taxon>Tetraodontiformes</taxon>
        <taxon>Tetradontoidea</taxon>
        <taxon>Tetraodontidae</taxon>
        <taxon>Takifugu</taxon>
    </lineage>
</organism>
<feature type="compositionally biased region" description="Low complexity" evidence="1">
    <location>
        <begin position="100"/>
        <end position="115"/>
    </location>
</feature>
<comment type="caution">
    <text evidence="2">The sequence shown here is derived from an EMBL/GenBank/DDBJ whole genome shotgun (WGS) entry which is preliminary data.</text>
</comment>
<gene>
    <name evidence="2" type="ORF">D4764_01G0021170</name>
</gene>
<dbReference type="EMBL" id="RHFK02000001">
    <property type="protein sequence ID" value="TWW82302.1"/>
    <property type="molecule type" value="Genomic_DNA"/>
</dbReference>
<sequence length="168" mass="17508">MASRTPEQVPEPQEAPGAPGGPRRPQEPQEAPGAPGGPRSPRRPQVAPGGPRSPRRPQEAPGAPGGPRSPRRPQEAPDSLCEPLNTPEDISMTDVHVERPPAALENAAADPGPAAARRTPSVIVASISSPSILHSPPGYHGNLKLARTNSPVTREPLDVARLEIAVLP</sequence>
<protein>
    <submittedName>
        <fullName evidence="2">Uncharacterized protein</fullName>
    </submittedName>
</protein>
<name>A0A5C6PR74_9TELE</name>